<evidence type="ECO:0000313" key="6">
    <source>
        <dbReference type="EMBL" id="QJQ07552.1"/>
    </source>
</evidence>
<proteinExistence type="inferred from homology"/>
<dbReference type="KEGG" id="upi:EJG51_001475"/>
<keyword evidence="3 4" id="KW-0574">Periplasm</keyword>
<evidence type="ECO:0000313" key="7">
    <source>
        <dbReference type="Proteomes" id="UP000274350"/>
    </source>
</evidence>
<dbReference type="GO" id="GO:0042597">
    <property type="term" value="C:periplasmic space"/>
    <property type="evidence" value="ECO:0007669"/>
    <property type="project" value="UniProtKB-SubCell"/>
</dbReference>
<dbReference type="InterPro" id="IPR013974">
    <property type="entry name" value="SAF"/>
</dbReference>
<comment type="function">
    <text evidence="4">Involved in the assembly process of the P-ring formation. It may associate with FlgF on the rod constituting a structure essential for the P-ring assembly or may act as a modulator protein for the P-ring assembly.</text>
</comment>
<reference evidence="6 7" key="1">
    <citation type="journal article" date="2019" name="Int. J. Syst. Evol. Microbiol.">
        <title>Undibacterium piscinae sp. nov., isolated from Korean shiner intestine.</title>
        <authorList>
            <person name="Lee S.Y."/>
            <person name="Kang W."/>
            <person name="Kim P.S."/>
            <person name="Kim H.S."/>
            <person name="Sung H."/>
            <person name="Shin N.R."/>
            <person name="Whon T.W."/>
            <person name="Yun J.H."/>
            <person name="Lee J.Y."/>
            <person name="Lee J.Y."/>
            <person name="Jung M.J."/>
            <person name="Jeong Y.S."/>
            <person name="Tak E.J."/>
            <person name="Han J.E."/>
            <person name="Hyun D.W."/>
            <person name="Kang M.S."/>
            <person name="Lee K.E."/>
            <person name="Lee B.H."/>
            <person name="Bae J.W."/>
        </authorList>
    </citation>
    <scope>NUCLEOTIDE SEQUENCE [LARGE SCALE GENOMIC DNA]</scope>
    <source>
        <strain evidence="6 7">S11R28</strain>
    </source>
</reference>
<dbReference type="PANTHER" id="PTHR36307">
    <property type="entry name" value="FLAGELLA BASAL BODY P-RING FORMATION PROTEIN FLGA"/>
    <property type="match status" value="1"/>
</dbReference>
<dbReference type="Gene3D" id="3.90.1210.10">
    <property type="entry name" value="Antifreeze-like/N-acetylneuraminic acid synthase C-terminal domain"/>
    <property type="match status" value="1"/>
</dbReference>
<dbReference type="AlphaFoldDB" id="A0A6M4A867"/>
<dbReference type="InterPro" id="IPR041231">
    <property type="entry name" value="FlgA_N"/>
</dbReference>
<evidence type="ECO:0000256" key="2">
    <source>
        <dbReference type="ARBA" id="ARBA00022729"/>
    </source>
</evidence>
<dbReference type="Pfam" id="PF13144">
    <property type="entry name" value="ChapFlgA"/>
    <property type="match status" value="1"/>
</dbReference>
<keyword evidence="6" id="KW-0969">Cilium</keyword>
<gene>
    <name evidence="6" type="primary">flgA</name>
    <name evidence="6" type="ORF">EJG51_001475</name>
</gene>
<comment type="subcellular location">
    <subcellularLocation>
        <location evidence="1 4">Periplasm</location>
    </subcellularLocation>
</comment>
<evidence type="ECO:0000256" key="3">
    <source>
        <dbReference type="ARBA" id="ARBA00022764"/>
    </source>
</evidence>
<evidence type="ECO:0000256" key="4">
    <source>
        <dbReference type="RuleBase" id="RU362063"/>
    </source>
</evidence>
<feature type="domain" description="SAF" evidence="5">
    <location>
        <begin position="103"/>
        <end position="165"/>
    </location>
</feature>
<organism evidence="6 7">
    <name type="scientific">Undibacterium piscinae</name>
    <dbReference type="NCBI Taxonomy" id="2495591"/>
    <lineage>
        <taxon>Bacteria</taxon>
        <taxon>Pseudomonadati</taxon>
        <taxon>Pseudomonadota</taxon>
        <taxon>Betaproteobacteria</taxon>
        <taxon>Burkholderiales</taxon>
        <taxon>Oxalobacteraceae</taxon>
        <taxon>Undibacterium</taxon>
    </lineage>
</organism>
<keyword evidence="6" id="KW-0966">Cell projection</keyword>
<sequence>MISFCILLTHGFAFAQPNSPTQDLSSIDRAAKDFLQLQTSGYPGEALIAVNAIDNRLRLSECLNLLPFLPPGSKAWGKFTLGIRCTTPKPWTIYLSAQVKVTGDYYIAVNSLPLGRLIEAADLKKVTGDLTMLPTNIVTTPSQAIGRTLGTSLPPGSPLRLDAFKSFPAVQQGQSVKIISVGPGFQISAEGQALNNADEGKIAKAKTISGQVITGIARINGIIEIIN</sequence>
<name>A0A6M4A867_9BURK</name>
<dbReference type="Gene3D" id="2.30.30.760">
    <property type="match status" value="1"/>
</dbReference>
<comment type="similarity">
    <text evidence="4">Belongs to the FlgA family.</text>
</comment>
<dbReference type="NCBIfam" id="TIGR03170">
    <property type="entry name" value="flgA_cterm"/>
    <property type="match status" value="1"/>
</dbReference>
<keyword evidence="4" id="KW-1005">Bacterial flagellum biogenesis</keyword>
<dbReference type="GO" id="GO:0044780">
    <property type="term" value="P:bacterial-type flagellum assembly"/>
    <property type="evidence" value="ECO:0007669"/>
    <property type="project" value="InterPro"/>
</dbReference>
<dbReference type="Proteomes" id="UP000274350">
    <property type="component" value="Chromosome"/>
</dbReference>
<keyword evidence="6" id="KW-0282">Flagellum</keyword>
<evidence type="ECO:0000256" key="1">
    <source>
        <dbReference type="ARBA" id="ARBA00004418"/>
    </source>
</evidence>
<protein>
    <recommendedName>
        <fullName evidence="4">Flagella basal body P-ring formation protein FlgA</fullName>
    </recommendedName>
</protein>
<dbReference type="InterPro" id="IPR017585">
    <property type="entry name" value="SAF_FlgA"/>
</dbReference>
<keyword evidence="2" id="KW-0732">Signal</keyword>
<dbReference type="SMART" id="SM00858">
    <property type="entry name" value="SAF"/>
    <property type="match status" value="1"/>
</dbReference>
<dbReference type="InterPro" id="IPR039246">
    <property type="entry name" value="Flagellar_FlgA"/>
</dbReference>
<evidence type="ECO:0000259" key="5">
    <source>
        <dbReference type="SMART" id="SM00858"/>
    </source>
</evidence>
<dbReference type="CDD" id="cd11614">
    <property type="entry name" value="SAF_CpaB_FlgA_like"/>
    <property type="match status" value="1"/>
</dbReference>
<dbReference type="EMBL" id="CP051152">
    <property type="protein sequence ID" value="QJQ07552.1"/>
    <property type="molecule type" value="Genomic_DNA"/>
</dbReference>
<accession>A0A6M4A867</accession>
<dbReference type="PANTHER" id="PTHR36307:SF1">
    <property type="entry name" value="FLAGELLA BASAL BODY P-RING FORMATION PROTEIN FLGA"/>
    <property type="match status" value="1"/>
</dbReference>
<dbReference type="Pfam" id="PF17656">
    <property type="entry name" value="ChapFlgA_N"/>
    <property type="match status" value="1"/>
</dbReference>
<keyword evidence="7" id="KW-1185">Reference proteome</keyword>